<dbReference type="AlphaFoldDB" id="A0A9D4VHD5"/>
<evidence type="ECO:0000313" key="2">
    <source>
        <dbReference type="Proteomes" id="UP001058974"/>
    </source>
</evidence>
<organism evidence="1 2">
    <name type="scientific">Pisum sativum</name>
    <name type="common">Garden pea</name>
    <name type="synonym">Lathyrus oleraceus</name>
    <dbReference type="NCBI Taxonomy" id="3888"/>
    <lineage>
        <taxon>Eukaryota</taxon>
        <taxon>Viridiplantae</taxon>
        <taxon>Streptophyta</taxon>
        <taxon>Embryophyta</taxon>
        <taxon>Tracheophyta</taxon>
        <taxon>Spermatophyta</taxon>
        <taxon>Magnoliopsida</taxon>
        <taxon>eudicotyledons</taxon>
        <taxon>Gunneridae</taxon>
        <taxon>Pentapetalae</taxon>
        <taxon>rosids</taxon>
        <taxon>fabids</taxon>
        <taxon>Fabales</taxon>
        <taxon>Fabaceae</taxon>
        <taxon>Papilionoideae</taxon>
        <taxon>50 kb inversion clade</taxon>
        <taxon>NPAAA clade</taxon>
        <taxon>Hologalegina</taxon>
        <taxon>IRL clade</taxon>
        <taxon>Fabeae</taxon>
        <taxon>Lathyrus</taxon>
    </lineage>
</organism>
<evidence type="ECO:0000313" key="1">
    <source>
        <dbReference type="EMBL" id="KAI5383576.1"/>
    </source>
</evidence>
<dbReference type="InterPro" id="IPR049916">
    <property type="entry name" value="WDR72-like"/>
</dbReference>
<dbReference type="Gramene" id="Psat07G0081100-T6">
    <property type="protein sequence ID" value="KAI5383576.1"/>
    <property type="gene ID" value="KIW84_070811"/>
</dbReference>
<dbReference type="EMBL" id="JAMSHJ010000007">
    <property type="protein sequence ID" value="KAI5383576.1"/>
    <property type="molecule type" value="Genomic_DNA"/>
</dbReference>
<dbReference type="PANTHER" id="PTHR44099">
    <property type="entry name" value="RABCONNECTIN-3B, ISOFORM A"/>
    <property type="match status" value="1"/>
</dbReference>
<name>A0A9D4VHD5_PEA</name>
<protein>
    <submittedName>
        <fullName evidence="1">Uncharacterized protein</fullName>
    </submittedName>
</protein>
<accession>A0A9D4VHD5</accession>
<dbReference type="PANTHER" id="PTHR44099:SF4">
    <property type="entry name" value="RABCONNECTIN-3B, ISOFORM A"/>
    <property type="match status" value="1"/>
</dbReference>
<comment type="caution">
    <text evidence="1">The sequence shown here is derived from an EMBL/GenBank/DDBJ whole genome shotgun (WGS) entry which is preliminary data.</text>
</comment>
<gene>
    <name evidence="1" type="ORF">KIW84_070811</name>
</gene>
<proteinExistence type="predicted"/>
<reference evidence="1 2" key="1">
    <citation type="journal article" date="2022" name="Nat. Genet.">
        <title>Improved pea reference genome and pan-genome highlight genomic features and evolutionary characteristics.</title>
        <authorList>
            <person name="Yang T."/>
            <person name="Liu R."/>
            <person name="Luo Y."/>
            <person name="Hu S."/>
            <person name="Wang D."/>
            <person name="Wang C."/>
            <person name="Pandey M.K."/>
            <person name="Ge S."/>
            <person name="Xu Q."/>
            <person name="Li N."/>
            <person name="Li G."/>
            <person name="Huang Y."/>
            <person name="Saxena R.K."/>
            <person name="Ji Y."/>
            <person name="Li M."/>
            <person name="Yan X."/>
            <person name="He Y."/>
            <person name="Liu Y."/>
            <person name="Wang X."/>
            <person name="Xiang C."/>
            <person name="Varshney R.K."/>
            <person name="Ding H."/>
            <person name="Gao S."/>
            <person name="Zong X."/>
        </authorList>
    </citation>
    <scope>NUCLEOTIDE SEQUENCE [LARGE SCALE GENOMIC DNA]</scope>
    <source>
        <strain evidence="1 2">cv. Zhongwan 6</strain>
    </source>
</reference>
<dbReference type="GO" id="GO:0005737">
    <property type="term" value="C:cytoplasm"/>
    <property type="evidence" value="ECO:0007669"/>
    <property type="project" value="TreeGrafter"/>
</dbReference>
<keyword evidence="2" id="KW-1185">Reference proteome</keyword>
<dbReference type="Proteomes" id="UP001058974">
    <property type="component" value="Chromosome 7"/>
</dbReference>
<sequence>MNLCDGGSDVQVVNFILQTIDPSNSVMRKACFQSSMTTFKEVVRVYPMVAVNESWTKLAVGEVIGEVNNASIRVYDMQSVTMVKVLDASGPPGLPSLLTATASGTLLTTAISALSFSPDGEVLRI</sequence>